<proteinExistence type="predicted"/>
<evidence type="ECO:0000313" key="1">
    <source>
        <dbReference type="EMBL" id="BDI31536.1"/>
    </source>
</evidence>
<dbReference type="KEGG" id="ccot:CCAX7_35870"/>
<evidence type="ECO:0000313" key="2">
    <source>
        <dbReference type="Proteomes" id="UP000287394"/>
    </source>
</evidence>
<organism evidence="1 2">
    <name type="scientific">Capsulimonas corticalis</name>
    <dbReference type="NCBI Taxonomy" id="2219043"/>
    <lineage>
        <taxon>Bacteria</taxon>
        <taxon>Bacillati</taxon>
        <taxon>Armatimonadota</taxon>
        <taxon>Armatimonadia</taxon>
        <taxon>Capsulimonadales</taxon>
        <taxon>Capsulimonadaceae</taxon>
        <taxon>Capsulimonas</taxon>
    </lineage>
</organism>
<dbReference type="EMBL" id="AP025739">
    <property type="protein sequence ID" value="BDI31536.1"/>
    <property type="molecule type" value="Genomic_DNA"/>
</dbReference>
<reference evidence="1 2" key="1">
    <citation type="journal article" date="2019" name="Int. J. Syst. Evol. Microbiol.">
        <title>Capsulimonas corticalis gen. nov., sp. nov., an aerobic capsulated bacterium, of a novel bacterial order, Capsulimonadales ord. nov., of the class Armatimonadia of the phylum Armatimonadetes.</title>
        <authorList>
            <person name="Li J."/>
            <person name="Kudo C."/>
            <person name="Tonouchi A."/>
        </authorList>
    </citation>
    <scope>NUCLEOTIDE SEQUENCE [LARGE SCALE GENOMIC DNA]</scope>
    <source>
        <strain evidence="1 2">AX-7</strain>
    </source>
</reference>
<protein>
    <submittedName>
        <fullName evidence="1">Uncharacterized protein</fullName>
    </submittedName>
</protein>
<name>A0A9N7QC80_9BACT</name>
<dbReference type="Proteomes" id="UP000287394">
    <property type="component" value="Chromosome"/>
</dbReference>
<accession>A0A9N7QC80</accession>
<sequence>MVMGVIGCGLSRVVLGMGWCHYNKKDAGLTRNFTQAICEGLKASFMDEQVPPMDGVCDEAYPPGEVCLAQHESRLAPHDR</sequence>
<keyword evidence="2" id="KW-1185">Reference proteome</keyword>
<gene>
    <name evidence="1" type="ORF">CCAX7_35870</name>
</gene>
<dbReference type="AlphaFoldDB" id="A0A9N7QC80"/>